<evidence type="ECO:0000313" key="1">
    <source>
        <dbReference type="EMBL" id="KAK3101105.1"/>
    </source>
</evidence>
<proteinExistence type="predicted"/>
<dbReference type="Proteomes" id="UP001186944">
    <property type="component" value="Unassembled WGS sequence"/>
</dbReference>
<dbReference type="EMBL" id="VSWD01000005">
    <property type="protein sequence ID" value="KAK3101105.1"/>
    <property type="molecule type" value="Genomic_DNA"/>
</dbReference>
<name>A0AA88YK22_PINIB</name>
<keyword evidence="2" id="KW-1185">Reference proteome</keyword>
<sequence length="354" mass="40921">MSSLLRLHQEQLTSKSVLAVFTFRSYTWDKFASRIRENIDIKDDCIFSLLDDDAFSDDERKNILARHFQVNNIVCCDDVDKENVASPDILNKTKQGQMHTETFLEIINLSKQIPNAVGFPIVCATFCFNRRLLAKGKEYLLNPIEILGKDVTALMKSKQEEDRQKFCTLVYAALNGGHVKVGEERMTLYTDICKALKLKNGATQVLDIDDHYLLETGNNTFEFQHEILLRIVLFTFAEQYPEIFVKNCNPNVLLRYIRTKSCTVDENEDVLTVRKEENYKLLAQRFLDILDDPDIEDIRSHVCMSEKKFSDIFAKRYSKEFEGTGKKKNPAMVKVRSSVRNSISRITWGQQTKL</sequence>
<dbReference type="AlphaFoldDB" id="A0AA88YK22"/>
<reference evidence="1" key="1">
    <citation type="submission" date="2019-08" db="EMBL/GenBank/DDBJ databases">
        <title>The improved chromosome-level genome for the pearl oyster Pinctada fucata martensii using PacBio sequencing and Hi-C.</title>
        <authorList>
            <person name="Zheng Z."/>
        </authorList>
    </citation>
    <scope>NUCLEOTIDE SEQUENCE</scope>
    <source>
        <strain evidence="1">ZZ-2019</strain>
        <tissue evidence="1">Adductor muscle</tissue>
    </source>
</reference>
<organism evidence="1 2">
    <name type="scientific">Pinctada imbricata</name>
    <name type="common">Atlantic pearl-oyster</name>
    <name type="synonym">Pinctada martensii</name>
    <dbReference type="NCBI Taxonomy" id="66713"/>
    <lineage>
        <taxon>Eukaryota</taxon>
        <taxon>Metazoa</taxon>
        <taxon>Spiralia</taxon>
        <taxon>Lophotrochozoa</taxon>
        <taxon>Mollusca</taxon>
        <taxon>Bivalvia</taxon>
        <taxon>Autobranchia</taxon>
        <taxon>Pteriomorphia</taxon>
        <taxon>Pterioida</taxon>
        <taxon>Pterioidea</taxon>
        <taxon>Pteriidae</taxon>
        <taxon>Pinctada</taxon>
    </lineage>
</organism>
<accession>A0AA88YK22</accession>
<evidence type="ECO:0000313" key="2">
    <source>
        <dbReference type="Proteomes" id="UP001186944"/>
    </source>
</evidence>
<protein>
    <submittedName>
        <fullName evidence="1">Uncharacterized protein</fullName>
    </submittedName>
</protein>
<gene>
    <name evidence="1" type="ORF">FSP39_000978</name>
</gene>
<comment type="caution">
    <text evidence="1">The sequence shown here is derived from an EMBL/GenBank/DDBJ whole genome shotgun (WGS) entry which is preliminary data.</text>
</comment>